<sequence length="102" mass="11843">MLRFLERVQERDLARTRKWIADEERRQAEKRQGEQARPPTPDWIIELGIGQGSPPIEVHRGDCYAAGKKRRPISRDEARRALAEEIRACTHCRPDTELGVLE</sequence>
<organism evidence="1 2">
    <name type="scientific">Streptomyces anatolicus</name>
    <dbReference type="NCBI Taxonomy" id="2675858"/>
    <lineage>
        <taxon>Bacteria</taxon>
        <taxon>Bacillati</taxon>
        <taxon>Actinomycetota</taxon>
        <taxon>Actinomycetes</taxon>
        <taxon>Kitasatosporales</taxon>
        <taxon>Streptomycetaceae</taxon>
        <taxon>Streptomyces</taxon>
    </lineage>
</organism>
<dbReference type="EMBL" id="WMBF01000006">
    <property type="protein sequence ID" value="MBW5420298.1"/>
    <property type="molecule type" value="Genomic_DNA"/>
</dbReference>
<evidence type="ECO:0000313" key="2">
    <source>
        <dbReference type="Proteomes" id="UP001197114"/>
    </source>
</evidence>
<evidence type="ECO:0000313" key="1">
    <source>
        <dbReference type="EMBL" id="MBW5420298.1"/>
    </source>
</evidence>
<protein>
    <submittedName>
        <fullName evidence="1">Uncharacterized protein</fullName>
    </submittedName>
</protein>
<dbReference type="Pfam" id="PF19746">
    <property type="entry name" value="DUF6233"/>
    <property type="match status" value="1"/>
</dbReference>
<reference evidence="1 2" key="1">
    <citation type="submission" date="2019-11" db="EMBL/GenBank/DDBJ databases">
        <authorList>
            <person name="Ay H."/>
        </authorList>
    </citation>
    <scope>NUCLEOTIDE SEQUENCE [LARGE SCALE GENOMIC DNA]</scope>
    <source>
        <strain evidence="1 2">BG9H</strain>
    </source>
</reference>
<dbReference type="Proteomes" id="UP001197114">
    <property type="component" value="Unassembled WGS sequence"/>
</dbReference>
<accession>A0ABS6YFV9</accession>
<proteinExistence type="predicted"/>
<comment type="caution">
    <text evidence="1">The sequence shown here is derived from an EMBL/GenBank/DDBJ whole genome shotgun (WGS) entry which is preliminary data.</text>
</comment>
<name>A0ABS6YFV9_9ACTN</name>
<dbReference type="InterPro" id="IPR046200">
    <property type="entry name" value="DUF6233"/>
</dbReference>
<gene>
    <name evidence="1" type="ORF">GKQ77_01765</name>
</gene>
<keyword evidence="2" id="KW-1185">Reference proteome</keyword>